<dbReference type="Pfam" id="PF09413">
    <property type="entry name" value="DUF2007"/>
    <property type="match status" value="1"/>
</dbReference>
<keyword evidence="3" id="KW-1185">Reference proteome</keyword>
<evidence type="ECO:0000313" key="2">
    <source>
        <dbReference type="EMBL" id="MBA8889232.1"/>
    </source>
</evidence>
<dbReference type="EMBL" id="JACGXL010000006">
    <property type="protein sequence ID" value="MBA8889232.1"/>
    <property type="molecule type" value="Genomic_DNA"/>
</dbReference>
<evidence type="ECO:0000259" key="1">
    <source>
        <dbReference type="Pfam" id="PF09413"/>
    </source>
</evidence>
<protein>
    <recommendedName>
        <fullName evidence="1">DUF2007 domain-containing protein</fullName>
    </recommendedName>
</protein>
<proteinExistence type="predicted"/>
<dbReference type="Proteomes" id="UP000550401">
    <property type="component" value="Unassembled WGS sequence"/>
</dbReference>
<dbReference type="InterPro" id="IPR018551">
    <property type="entry name" value="DUF2007"/>
</dbReference>
<dbReference type="AlphaFoldDB" id="A0A839F598"/>
<organism evidence="2 3">
    <name type="scientific">Dokdonella fugitiva</name>
    <dbReference type="NCBI Taxonomy" id="328517"/>
    <lineage>
        <taxon>Bacteria</taxon>
        <taxon>Pseudomonadati</taxon>
        <taxon>Pseudomonadota</taxon>
        <taxon>Gammaproteobacteria</taxon>
        <taxon>Lysobacterales</taxon>
        <taxon>Rhodanobacteraceae</taxon>
        <taxon>Dokdonella</taxon>
    </lineage>
</organism>
<dbReference type="RefSeq" id="WP_182532277.1">
    <property type="nucleotide sequence ID" value="NZ_JACGXL010000006.1"/>
</dbReference>
<gene>
    <name evidence="2" type="ORF">FHW12_003475</name>
</gene>
<accession>A0A839F598</accession>
<dbReference type="Gene3D" id="3.30.70.790">
    <property type="entry name" value="UreE, C-terminal domain"/>
    <property type="match status" value="1"/>
</dbReference>
<evidence type="ECO:0000313" key="3">
    <source>
        <dbReference type="Proteomes" id="UP000550401"/>
    </source>
</evidence>
<feature type="domain" description="DUF2007" evidence="1">
    <location>
        <begin position="1"/>
        <end position="62"/>
    </location>
</feature>
<name>A0A839F598_9GAMM</name>
<sequence>MKIVYRAENIIDANLVKGALEIEGITAFVSGEYLTGAAGELPCWNLVAVMVADHDVERAAPIAGRIDLALREQRAQNDGLAGEALPA</sequence>
<reference evidence="2 3" key="1">
    <citation type="submission" date="2020-07" db="EMBL/GenBank/DDBJ databases">
        <title>Genomic Encyclopedia of Type Strains, Phase IV (KMG-V): Genome sequencing to study the core and pangenomes of soil and plant-associated prokaryotes.</title>
        <authorList>
            <person name="Whitman W."/>
        </authorList>
    </citation>
    <scope>NUCLEOTIDE SEQUENCE [LARGE SCALE GENOMIC DNA]</scope>
    <source>
        <strain evidence="2 3">RH2WT43</strain>
    </source>
</reference>
<comment type="caution">
    <text evidence="2">The sequence shown here is derived from an EMBL/GenBank/DDBJ whole genome shotgun (WGS) entry which is preliminary data.</text>
</comment>